<dbReference type="InterPro" id="IPR032466">
    <property type="entry name" value="Metal_Hydrolase"/>
</dbReference>
<evidence type="ECO:0000259" key="2">
    <source>
        <dbReference type="Pfam" id="PF04909"/>
    </source>
</evidence>
<dbReference type="Proteomes" id="UP000286791">
    <property type="component" value="Unassembled WGS sequence"/>
</dbReference>
<evidence type="ECO:0000313" key="7">
    <source>
        <dbReference type="Proteomes" id="UP000194235"/>
    </source>
</evidence>
<keyword evidence="6" id="KW-0378">Hydrolase</keyword>
<dbReference type="GO" id="GO:0016787">
    <property type="term" value="F:hydrolase activity"/>
    <property type="evidence" value="ECO:0007669"/>
    <property type="project" value="UniProtKB-KW"/>
</dbReference>
<evidence type="ECO:0000313" key="4">
    <source>
        <dbReference type="EMBL" id="OSY78236.1"/>
    </source>
</evidence>
<dbReference type="InterPro" id="IPR052350">
    <property type="entry name" value="Metallo-dep_Lactonases"/>
</dbReference>
<evidence type="ECO:0000313" key="10">
    <source>
        <dbReference type="Proteomes" id="UP000865560"/>
    </source>
</evidence>
<dbReference type="Proteomes" id="UP000194235">
    <property type="component" value="Unassembled WGS sequence"/>
</dbReference>
<dbReference type="Proteomes" id="UP000865560">
    <property type="component" value="Unassembled WGS sequence"/>
</dbReference>
<sequence length="264" mass="31547">MQKIFDAHLHLWDLEKIPISWIKDDEKLEQNYDFFRMKQEYKEFEFIGAMYVETNSDDLEKEALFALEQKKLHNLLLCLADLKHKEELNSFREVMHVSKKGAKRLFEVDFEEKIEILKTFNISFEACMKNEELSFLEKFLNKNPNLKVVLNHLGSPKMDRLNEYKKDLILLKKFPNLYIKLSVADDFSEQTPKEFIYDLFTFLKENFSEDKFIFGSNYPVAKIAPAKWAKLIIESKIFDDLDKIFYKNALLIYKEDRCKDMVKS</sequence>
<evidence type="ECO:0000313" key="3">
    <source>
        <dbReference type="EMBL" id="OEV47098.1"/>
    </source>
</evidence>
<dbReference type="PANTHER" id="PTHR43569">
    <property type="entry name" value="AMIDOHYDROLASE"/>
    <property type="match status" value="1"/>
</dbReference>
<protein>
    <submittedName>
        <fullName evidence="6">Amidohydrolase</fullName>
    </submittedName>
</protein>
<dbReference type="InterPro" id="IPR006680">
    <property type="entry name" value="Amidohydro-rel"/>
</dbReference>
<feature type="domain" description="Amidohydrolase-related" evidence="2">
    <location>
        <begin position="112"/>
        <end position="253"/>
    </location>
</feature>
<evidence type="ECO:0000313" key="6">
    <source>
        <dbReference type="EMBL" id="RTJ98518.1"/>
    </source>
</evidence>
<dbReference type="Proteomes" id="UP000287237">
    <property type="component" value="Unassembled WGS sequence"/>
</dbReference>
<evidence type="ECO:0000256" key="1">
    <source>
        <dbReference type="ARBA" id="ARBA00038310"/>
    </source>
</evidence>
<proteinExistence type="inferred from homology"/>
<dbReference type="Gene3D" id="3.20.20.140">
    <property type="entry name" value="Metal-dependent hydrolases"/>
    <property type="match status" value="1"/>
</dbReference>
<accession>A0A1E7NHB3</accession>
<evidence type="ECO:0000313" key="5">
    <source>
        <dbReference type="EMBL" id="RTJ96554.1"/>
    </source>
</evidence>
<name>A0A1E7NHB3_CAMJU</name>
<dbReference type="EMBL" id="NAAF01000003">
    <property type="protein sequence ID" value="OSY78236.1"/>
    <property type="molecule type" value="Genomic_DNA"/>
</dbReference>
<reference evidence="4 7" key="2">
    <citation type="submission" date="2017-03" db="EMBL/GenBank/DDBJ databases">
        <title>Characterization of Campylobacter jejuni water isolates.</title>
        <authorList>
            <person name="Nilsson A."/>
            <person name="Skarp A."/>
            <person name="Johansson C."/>
            <person name="Kaden R."/>
            <person name="Engstrand L."/>
            <person name="Rautelin H."/>
        </authorList>
    </citation>
    <scope>NUCLEOTIDE SEQUENCE [LARGE SCALE GENOMIC DNA]</scope>
    <source>
        <strain evidence="4 7">VA12</strain>
    </source>
</reference>
<comment type="similarity">
    <text evidence="1">Belongs to the metallo-dependent hydrolases superfamily.</text>
</comment>
<gene>
    <name evidence="3" type="ORF">AJY60_05410</name>
    <name evidence="4" type="ORF">B5Y32_02265</name>
    <name evidence="5" type="ORF">C3H42_03790</name>
    <name evidence="6" type="ORF">C3H48_03375</name>
</gene>
<dbReference type="Pfam" id="PF04909">
    <property type="entry name" value="Amidohydro_2"/>
    <property type="match status" value="1"/>
</dbReference>
<organism evidence="6 8">
    <name type="scientific">Campylobacter jejuni</name>
    <dbReference type="NCBI Taxonomy" id="197"/>
    <lineage>
        <taxon>Bacteria</taxon>
        <taxon>Pseudomonadati</taxon>
        <taxon>Campylobacterota</taxon>
        <taxon>Epsilonproteobacteria</taxon>
        <taxon>Campylobacterales</taxon>
        <taxon>Campylobacteraceae</taxon>
        <taxon>Campylobacter</taxon>
    </lineage>
</organism>
<reference evidence="8 9" key="3">
    <citation type="journal article" date="2019" name="Appl. Environ. Microbiol.">
        <title>Population genetics and characterization of Campylobacter jejuni isolates in western jackdaws and game birds in Finland.</title>
        <authorList>
            <person name="Kovanen S."/>
            <person name="Rossi M."/>
            <person name="Pohja-Mykra M."/>
            <person name="Nieminen T."/>
            <person name="Raunio-Saarnisto M."/>
            <person name="Sauvala M."/>
            <person name="Fredriksson-Ahomaa M."/>
            <person name="Hanninen M.L."/>
            <person name="Kivisto R."/>
        </authorList>
    </citation>
    <scope>NUCLEOTIDE SEQUENCE [LARGE SCALE GENOMIC DNA]</scope>
    <source>
        <strain evidence="5 9">CB296</strain>
        <strain evidence="6 8">CB304</strain>
    </source>
</reference>
<dbReference type="AlphaFoldDB" id="A0A1E7NHB3"/>
<dbReference type="EMBL" id="MJVJ01000086">
    <property type="protein sequence ID" value="OEV47098.1"/>
    <property type="molecule type" value="Genomic_DNA"/>
</dbReference>
<evidence type="ECO:0000313" key="9">
    <source>
        <dbReference type="Proteomes" id="UP000287237"/>
    </source>
</evidence>
<dbReference type="EMBL" id="PRCE01000014">
    <property type="protein sequence ID" value="RTJ98518.1"/>
    <property type="molecule type" value="Genomic_DNA"/>
</dbReference>
<dbReference type="EMBL" id="PRCK01000002">
    <property type="protein sequence ID" value="RTJ96554.1"/>
    <property type="molecule type" value="Genomic_DNA"/>
</dbReference>
<dbReference type="PANTHER" id="PTHR43569:SF2">
    <property type="entry name" value="AMIDOHYDROLASE-RELATED DOMAIN-CONTAINING PROTEIN"/>
    <property type="match status" value="1"/>
</dbReference>
<dbReference type="RefSeq" id="WP_002861222.1">
    <property type="nucleotide sequence ID" value="NZ_CP012212.1"/>
</dbReference>
<comment type="caution">
    <text evidence="6">The sequence shown here is derived from an EMBL/GenBank/DDBJ whole genome shotgun (WGS) entry which is preliminary data.</text>
</comment>
<reference evidence="3 10" key="1">
    <citation type="submission" date="2016-09" db="EMBL/GenBank/DDBJ databases">
        <title>Campylobacter from American crows.</title>
        <authorList>
            <person name="Weis A.M."/>
            <person name="Weimer B.C."/>
            <person name="Townsend A.K."/>
            <person name="Taff C."/>
        </authorList>
    </citation>
    <scope>NUCLEOTIDE SEQUENCE [LARGE SCALE GENOMIC DNA]</scope>
    <source>
        <strain evidence="3 10">BCW_3791</strain>
    </source>
</reference>
<dbReference type="SUPFAM" id="SSF51556">
    <property type="entry name" value="Metallo-dependent hydrolases"/>
    <property type="match status" value="1"/>
</dbReference>
<evidence type="ECO:0000313" key="8">
    <source>
        <dbReference type="Proteomes" id="UP000286791"/>
    </source>
</evidence>